<dbReference type="Gene3D" id="3.60.15.10">
    <property type="entry name" value="Ribonuclease Z/Hydroxyacylglutathione hydrolase-like"/>
    <property type="match status" value="1"/>
</dbReference>
<dbReference type="Proteomes" id="UP000571817">
    <property type="component" value="Unassembled WGS sequence"/>
</dbReference>
<dbReference type="PANTHER" id="PTHR46233:SF1">
    <property type="entry name" value="CONSERVED PROTEIN"/>
    <property type="match status" value="1"/>
</dbReference>
<evidence type="ECO:0000313" key="2">
    <source>
        <dbReference type="EMBL" id="NYJ74779.1"/>
    </source>
</evidence>
<dbReference type="InterPro" id="IPR036866">
    <property type="entry name" value="RibonucZ/Hydroxyglut_hydro"/>
</dbReference>
<keyword evidence="3" id="KW-1185">Reference proteome</keyword>
<dbReference type="GO" id="GO:0016787">
    <property type="term" value="F:hydrolase activity"/>
    <property type="evidence" value="ECO:0007669"/>
    <property type="project" value="UniProtKB-KW"/>
</dbReference>
<dbReference type="PANTHER" id="PTHR46233">
    <property type="entry name" value="HYDROXYACYLGLUTATHIONE HYDROLASE GLOC"/>
    <property type="match status" value="1"/>
</dbReference>
<gene>
    <name evidence="2" type="ORF">HNR15_001742</name>
</gene>
<organism evidence="2 3">
    <name type="scientific">Allobranchiibius huperziae</name>
    <dbReference type="NCBI Taxonomy" id="1874116"/>
    <lineage>
        <taxon>Bacteria</taxon>
        <taxon>Bacillati</taxon>
        <taxon>Actinomycetota</taxon>
        <taxon>Actinomycetes</taxon>
        <taxon>Micrococcales</taxon>
        <taxon>Dermacoccaceae</taxon>
        <taxon>Allobranchiibius</taxon>
    </lineage>
</organism>
<dbReference type="RefSeq" id="WP_179480941.1">
    <property type="nucleotide sequence ID" value="NZ_JACCFW010000001.1"/>
</dbReference>
<name>A0A853DFM4_9MICO</name>
<protein>
    <submittedName>
        <fullName evidence="2">Glyoxylase-like metal-dependent hydrolase (Beta-lactamase superfamily II)</fullName>
    </submittedName>
</protein>
<dbReference type="InterPro" id="IPR051453">
    <property type="entry name" value="MBL_Glyoxalase_II"/>
</dbReference>
<dbReference type="InterPro" id="IPR001279">
    <property type="entry name" value="Metallo-B-lactamas"/>
</dbReference>
<reference evidence="2 3" key="1">
    <citation type="submission" date="2020-07" db="EMBL/GenBank/DDBJ databases">
        <title>Sequencing the genomes of 1000 actinobacteria strains.</title>
        <authorList>
            <person name="Klenk H.-P."/>
        </authorList>
    </citation>
    <scope>NUCLEOTIDE SEQUENCE [LARGE SCALE GENOMIC DNA]</scope>
    <source>
        <strain evidence="2 3">DSM 29531</strain>
    </source>
</reference>
<dbReference type="SMART" id="SM00849">
    <property type="entry name" value="Lactamase_B"/>
    <property type="match status" value="1"/>
</dbReference>
<dbReference type="CDD" id="cd06262">
    <property type="entry name" value="metallo-hydrolase-like_MBL-fold"/>
    <property type="match status" value="1"/>
</dbReference>
<accession>A0A853DFM4</accession>
<dbReference type="EMBL" id="JACCFW010000001">
    <property type="protein sequence ID" value="NYJ74779.1"/>
    <property type="molecule type" value="Genomic_DNA"/>
</dbReference>
<keyword evidence="2" id="KW-0378">Hydrolase</keyword>
<evidence type="ECO:0000259" key="1">
    <source>
        <dbReference type="SMART" id="SM00849"/>
    </source>
</evidence>
<evidence type="ECO:0000313" key="3">
    <source>
        <dbReference type="Proteomes" id="UP000571817"/>
    </source>
</evidence>
<feature type="domain" description="Metallo-beta-lactamase" evidence="1">
    <location>
        <begin position="32"/>
        <end position="200"/>
    </location>
</feature>
<proteinExistence type="predicted"/>
<dbReference type="AlphaFoldDB" id="A0A853DFM4"/>
<dbReference type="Pfam" id="PF00753">
    <property type="entry name" value="Lactamase_B"/>
    <property type="match status" value="1"/>
</dbReference>
<dbReference type="SUPFAM" id="SSF56281">
    <property type="entry name" value="Metallo-hydrolase/oxidoreductase"/>
    <property type="match status" value="1"/>
</dbReference>
<sequence length="221" mass="23639">MAYDGRTTPGRPALVRELEGVTIRKLAVSSMDNNVYLVTATGSGASVLVDAANDWPAIEAMIRESGARVEAIVTTHRHGDHTGALADAARALGARTYAGAPDADHLPIAADVRLEDGDTVQVDGLSLDVALVRGHTPGSVVLTYADPHGHDHVFSGDTLFPGGVGATKNHDDQSFPQLIDDVEQRIFARHDDDAWVYPGHGDDTTLGTERPHLPAWRERGW</sequence>
<comment type="caution">
    <text evidence="2">The sequence shown here is derived from an EMBL/GenBank/DDBJ whole genome shotgun (WGS) entry which is preliminary data.</text>
</comment>